<dbReference type="NCBIfam" id="TIGR00420">
    <property type="entry name" value="trmU"/>
    <property type="match status" value="1"/>
</dbReference>
<evidence type="ECO:0000256" key="7">
    <source>
        <dbReference type="ARBA" id="ARBA00022884"/>
    </source>
</evidence>
<dbReference type="PANTHER" id="PTHR11933">
    <property type="entry name" value="TRNA 5-METHYLAMINOMETHYL-2-THIOURIDYLATE -METHYLTRANSFERASE"/>
    <property type="match status" value="1"/>
</dbReference>
<gene>
    <name evidence="10" type="primary">mnmA</name>
    <name evidence="14" type="ORF">FHX71_003825</name>
</gene>
<evidence type="ECO:0000256" key="4">
    <source>
        <dbReference type="ARBA" id="ARBA00022694"/>
    </source>
</evidence>
<dbReference type="SUPFAM" id="SSF52402">
    <property type="entry name" value="Adenine nucleotide alpha hydrolases-like"/>
    <property type="match status" value="1"/>
</dbReference>
<dbReference type="Gene3D" id="2.40.30.10">
    <property type="entry name" value="Translation factors"/>
    <property type="match status" value="1"/>
</dbReference>
<reference evidence="14 15" key="1">
    <citation type="submission" date="2020-07" db="EMBL/GenBank/DDBJ databases">
        <title>Sequencing the genomes of 1000 actinobacteria strains.</title>
        <authorList>
            <person name="Klenk H.-P."/>
        </authorList>
    </citation>
    <scope>NUCLEOTIDE SEQUENCE [LARGE SCALE GENOMIC DNA]</scope>
    <source>
        <strain evidence="14 15">DSM 44121</strain>
    </source>
</reference>
<feature type="binding site" evidence="10">
    <location>
        <position position="125"/>
    </location>
    <ligand>
        <name>ATP</name>
        <dbReference type="ChEBI" id="CHEBI:30616"/>
    </ligand>
</feature>
<accession>A0A7W3PFR0</accession>
<evidence type="ECO:0000256" key="5">
    <source>
        <dbReference type="ARBA" id="ARBA00022741"/>
    </source>
</evidence>
<evidence type="ECO:0000313" key="14">
    <source>
        <dbReference type="EMBL" id="MBA8809849.1"/>
    </source>
</evidence>
<name>A0A7W3PFR0_9MICO</name>
<comment type="caution">
    <text evidence="10">Lacks conserved residue(s) required for the propagation of feature annotation.</text>
</comment>
<evidence type="ECO:0000256" key="2">
    <source>
        <dbReference type="ARBA" id="ARBA00022555"/>
    </source>
</evidence>
<dbReference type="GO" id="GO:0103016">
    <property type="term" value="F:tRNA-uridine 2-sulfurtransferase activity"/>
    <property type="evidence" value="ECO:0007669"/>
    <property type="project" value="UniProtKB-EC"/>
</dbReference>
<dbReference type="Gene3D" id="3.40.50.620">
    <property type="entry name" value="HUPs"/>
    <property type="match status" value="1"/>
</dbReference>
<dbReference type="CDD" id="cd01998">
    <property type="entry name" value="MnmA_TRMU-like"/>
    <property type="match status" value="1"/>
</dbReference>
<evidence type="ECO:0000256" key="10">
    <source>
        <dbReference type="HAMAP-Rule" id="MF_00144"/>
    </source>
</evidence>
<feature type="compositionally biased region" description="Low complexity" evidence="11">
    <location>
        <begin position="357"/>
        <end position="373"/>
    </location>
</feature>
<feature type="active site" description="Nucleophile" evidence="10">
    <location>
        <position position="101"/>
    </location>
</feature>
<keyword evidence="15" id="KW-1185">Reference proteome</keyword>
<evidence type="ECO:0000313" key="15">
    <source>
        <dbReference type="Proteomes" id="UP000540568"/>
    </source>
</evidence>
<feature type="region of interest" description="Disordered" evidence="11">
    <location>
        <begin position="345"/>
        <end position="373"/>
    </location>
</feature>
<keyword evidence="8" id="KW-1015">Disulfide bond</keyword>
<evidence type="ECO:0000256" key="11">
    <source>
        <dbReference type="SAM" id="MobiDB-lite"/>
    </source>
</evidence>
<dbReference type="RefSeq" id="WP_182619055.1">
    <property type="nucleotide sequence ID" value="NZ_BAAATF010000004.1"/>
</dbReference>
<comment type="caution">
    <text evidence="14">The sequence shown here is derived from an EMBL/GenBank/DDBJ whole genome shotgun (WGS) entry which is preliminary data.</text>
</comment>
<feature type="site" description="Interaction with tRNA" evidence="10">
    <location>
        <position position="395"/>
    </location>
</feature>
<keyword evidence="5 10" id="KW-0547">Nucleotide-binding</keyword>
<dbReference type="Pfam" id="PF20259">
    <property type="entry name" value="tRNA_Me_trans_M"/>
    <property type="match status" value="1"/>
</dbReference>
<dbReference type="InterPro" id="IPR004506">
    <property type="entry name" value="MnmA-like"/>
</dbReference>
<sequence>MRVLAAMSGGVDSAVAAALAVEAGHDVVGVHMALSRNRDQFRSGSRGCCSIEDAGDARRAADVLGIPYYVWDLSERFEDTVVADFLSEYEAGRTPNPCVRCNEHIKFEALLDKATALGFDAVATGHYAQIVTREVAASGTEADGGPRTVRELHRSPNDAKDQSYVLAVAGPDRLARAMFPLGAFASKDEVRAEAARRGLSVSAKPDSYDICFVADGDTRGFLQSRLGSRPGEVVDVDGEVVGAHDGAYAFTVGQRRGLALGRPAADGRARYVVDVQPATNTVVVGPAELLSVDRIAGEKALWFDGVLEHEPDGWFDAEVQVRAHGAPVPARVRAVGGDVSGAGAADAGAAGGGAPGAEGSVVEGSGADGSGADAVGPAMEIELTGTPLRGVAPGQSVVVYRGTRVLGQATVARAWRAPAER</sequence>
<dbReference type="Gene3D" id="2.30.30.280">
    <property type="entry name" value="Adenine nucleotide alpha hydrolases-like domains"/>
    <property type="match status" value="1"/>
</dbReference>
<dbReference type="GO" id="GO:0005737">
    <property type="term" value="C:cytoplasm"/>
    <property type="evidence" value="ECO:0007669"/>
    <property type="project" value="UniProtKB-SubCell"/>
</dbReference>
<dbReference type="EMBL" id="JACGWV010000002">
    <property type="protein sequence ID" value="MBA8809849.1"/>
    <property type="molecule type" value="Genomic_DNA"/>
</dbReference>
<dbReference type="Pfam" id="PF03054">
    <property type="entry name" value="tRNA_Me_trans"/>
    <property type="match status" value="1"/>
</dbReference>
<dbReference type="GO" id="GO:0002143">
    <property type="term" value="P:tRNA wobble position uridine thiolation"/>
    <property type="evidence" value="ECO:0007669"/>
    <property type="project" value="TreeGrafter"/>
</dbReference>
<dbReference type="NCBIfam" id="NF001138">
    <property type="entry name" value="PRK00143.1"/>
    <property type="match status" value="1"/>
</dbReference>
<evidence type="ECO:0000256" key="3">
    <source>
        <dbReference type="ARBA" id="ARBA00022679"/>
    </source>
</evidence>
<dbReference type="InterPro" id="IPR046884">
    <property type="entry name" value="MnmA-like_central"/>
</dbReference>
<protein>
    <recommendedName>
        <fullName evidence="10">tRNA-specific 2-thiouridylase MnmA</fullName>
        <ecNumber evidence="10">2.8.1.13</ecNumber>
    </recommendedName>
</protein>
<keyword evidence="3 10" id="KW-0808">Transferase</keyword>
<feature type="active site" description="Cysteine persulfide intermediate" evidence="10">
    <location>
        <position position="211"/>
    </location>
</feature>
<dbReference type="InterPro" id="IPR014729">
    <property type="entry name" value="Rossmann-like_a/b/a_fold"/>
</dbReference>
<keyword evidence="1 10" id="KW-0963">Cytoplasm</keyword>
<dbReference type="AlphaFoldDB" id="A0A7W3PFR0"/>
<keyword evidence="2 10" id="KW-0820">tRNA-binding</keyword>
<comment type="function">
    <text evidence="10">Catalyzes the 2-thiolation of uridine at the wobble position (U34) of tRNA, leading to the formation of s(2)U34.</text>
</comment>
<dbReference type="HAMAP" id="MF_00144">
    <property type="entry name" value="tRNA_thiouridyl_MnmA"/>
    <property type="match status" value="1"/>
</dbReference>
<feature type="domain" description="tRNA-specific 2-thiouridylase MnmA-like central" evidence="13">
    <location>
        <begin position="220"/>
        <end position="285"/>
    </location>
</feature>
<organism evidence="14 15">
    <name type="scientific">Promicromonospora sukumoe</name>
    <dbReference type="NCBI Taxonomy" id="88382"/>
    <lineage>
        <taxon>Bacteria</taxon>
        <taxon>Bacillati</taxon>
        <taxon>Actinomycetota</taxon>
        <taxon>Actinomycetes</taxon>
        <taxon>Micrococcales</taxon>
        <taxon>Promicromonosporaceae</taxon>
        <taxon>Promicromonospora</taxon>
    </lineage>
</organism>
<dbReference type="FunFam" id="3.40.50.620:FF:000057">
    <property type="entry name" value="tRNA-specific 2-thiouridylase MnmA"/>
    <property type="match status" value="1"/>
</dbReference>
<dbReference type="InterPro" id="IPR046885">
    <property type="entry name" value="MnmA-like_C"/>
</dbReference>
<proteinExistence type="inferred from homology"/>
<evidence type="ECO:0000256" key="1">
    <source>
        <dbReference type="ARBA" id="ARBA00022490"/>
    </source>
</evidence>
<keyword evidence="7 10" id="KW-0694">RNA-binding</keyword>
<dbReference type="EC" id="2.8.1.13" evidence="10"/>
<dbReference type="Proteomes" id="UP000540568">
    <property type="component" value="Unassembled WGS sequence"/>
</dbReference>
<comment type="subcellular location">
    <subcellularLocation>
        <location evidence="10">Cytoplasm</location>
    </subcellularLocation>
</comment>
<keyword evidence="6 10" id="KW-0067">ATP-binding</keyword>
<feature type="region of interest" description="Interaction with tRNA" evidence="10">
    <location>
        <begin position="160"/>
        <end position="162"/>
    </location>
</feature>
<dbReference type="InterPro" id="IPR023382">
    <property type="entry name" value="MnmA-like_central_sf"/>
</dbReference>
<dbReference type="GO" id="GO:0005524">
    <property type="term" value="F:ATP binding"/>
    <property type="evidence" value="ECO:0007669"/>
    <property type="project" value="UniProtKB-KW"/>
</dbReference>
<dbReference type="Pfam" id="PF20258">
    <property type="entry name" value="tRNA_Me_trans_C"/>
    <property type="match status" value="1"/>
</dbReference>
<evidence type="ECO:0000256" key="9">
    <source>
        <dbReference type="ARBA" id="ARBA00051542"/>
    </source>
</evidence>
<evidence type="ECO:0000259" key="13">
    <source>
        <dbReference type="Pfam" id="PF20259"/>
    </source>
</evidence>
<evidence type="ECO:0000256" key="8">
    <source>
        <dbReference type="ARBA" id="ARBA00023157"/>
    </source>
</evidence>
<feature type="site" description="Interaction with tRNA" evidence="10">
    <location>
        <position position="126"/>
    </location>
</feature>
<dbReference type="GO" id="GO:0000049">
    <property type="term" value="F:tRNA binding"/>
    <property type="evidence" value="ECO:0007669"/>
    <property type="project" value="UniProtKB-KW"/>
</dbReference>
<dbReference type="PANTHER" id="PTHR11933:SF5">
    <property type="entry name" value="MITOCHONDRIAL TRNA-SPECIFIC 2-THIOURIDYLASE 1"/>
    <property type="match status" value="1"/>
</dbReference>
<evidence type="ECO:0000256" key="6">
    <source>
        <dbReference type="ARBA" id="ARBA00022840"/>
    </source>
</evidence>
<keyword evidence="4 10" id="KW-0819">tRNA processing</keyword>
<comment type="similarity">
    <text evidence="10">Belongs to the MnmA/TRMU family.</text>
</comment>
<evidence type="ECO:0000259" key="12">
    <source>
        <dbReference type="Pfam" id="PF20258"/>
    </source>
</evidence>
<feature type="binding site" evidence="10">
    <location>
        <begin position="6"/>
        <end position="13"/>
    </location>
    <ligand>
        <name>ATP</name>
        <dbReference type="ChEBI" id="CHEBI:30616"/>
    </ligand>
</feature>
<feature type="binding site" evidence="10">
    <location>
        <position position="32"/>
    </location>
    <ligand>
        <name>ATP</name>
        <dbReference type="ChEBI" id="CHEBI:30616"/>
    </ligand>
</feature>
<feature type="domain" description="tRNA-specific 2-thiouridylase MnmA-like C-terminal" evidence="12">
    <location>
        <begin position="386"/>
        <end position="411"/>
    </location>
</feature>
<comment type="catalytic activity">
    <reaction evidence="9 10">
        <text>S-sulfanyl-L-cysteinyl-[protein] + uridine(34) in tRNA + AH2 + ATP = 2-thiouridine(34) in tRNA + L-cysteinyl-[protein] + A + AMP + diphosphate + H(+)</text>
        <dbReference type="Rhea" id="RHEA:47032"/>
        <dbReference type="Rhea" id="RHEA-COMP:10131"/>
        <dbReference type="Rhea" id="RHEA-COMP:11726"/>
        <dbReference type="Rhea" id="RHEA-COMP:11727"/>
        <dbReference type="Rhea" id="RHEA-COMP:11728"/>
        <dbReference type="ChEBI" id="CHEBI:13193"/>
        <dbReference type="ChEBI" id="CHEBI:15378"/>
        <dbReference type="ChEBI" id="CHEBI:17499"/>
        <dbReference type="ChEBI" id="CHEBI:29950"/>
        <dbReference type="ChEBI" id="CHEBI:30616"/>
        <dbReference type="ChEBI" id="CHEBI:33019"/>
        <dbReference type="ChEBI" id="CHEBI:61963"/>
        <dbReference type="ChEBI" id="CHEBI:65315"/>
        <dbReference type="ChEBI" id="CHEBI:87170"/>
        <dbReference type="ChEBI" id="CHEBI:456215"/>
        <dbReference type="EC" id="2.8.1.13"/>
    </reaction>
</comment>